<accession>A0A067PVE7</accession>
<keyword evidence="1" id="KW-0812">Transmembrane</keyword>
<dbReference type="InterPro" id="IPR045340">
    <property type="entry name" value="DUF6533"/>
</dbReference>
<evidence type="ECO:0000256" key="1">
    <source>
        <dbReference type="SAM" id="Phobius"/>
    </source>
</evidence>
<feature type="transmembrane region" description="Helical" evidence="1">
    <location>
        <begin position="160"/>
        <end position="180"/>
    </location>
</feature>
<dbReference type="HOGENOM" id="CLU_035509_15_0_1"/>
<keyword evidence="1" id="KW-1133">Transmembrane helix</keyword>
<keyword evidence="1" id="KW-0472">Membrane</keyword>
<evidence type="ECO:0000313" key="4">
    <source>
        <dbReference type="Proteomes" id="UP000027265"/>
    </source>
</evidence>
<feature type="domain" description="DUF6533" evidence="2">
    <location>
        <begin position="19"/>
        <end position="61"/>
    </location>
</feature>
<sequence>MDTATAIRIVKDVHLTRLCQLCATCVVLYDHMITIHQENRYVGDAIVCIEAAELFVFVLCRGLGWGSAIVCWGCQAIMQLRVLVIYGNSPRFKYFILLCFFIEIVAMSTLLELSYLHGQNPTDQPVPGIRMCTTAPVPHYTFAFCEASTSEAPEPLPSHGIFSGLPICAFEAMLLGFVLWKGISESLTSKEQRQENPIRFVLFRDTILYFFSILIACVVNAIIWAALPLTPSTKSVWQEVTEGFAAAAYCVLASRLMLNLRDAYYCPEPYTIDPLSTIEFVASSAQIQPPHNVSAGHDGAPDAGLGQEDIEMASIGQEEMDGSHNVILRPSFEARRPSV</sequence>
<organism evidence="3 4">
    <name type="scientific">Jaapia argillacea MUCL 33604</name>
    <dbReference type="NCBI Taxonomy" id="933084"/>
    <lineage>
        <taxon>Eukaryota</taxon>
        <taxon>Fungi</taxon>
        <taxon>Dikarya</taxon>
        <taxon>Basidiomycota</taxon>
        <taxon>Agaricomycotina</taxon>
        <taxon>Agaricomycetes</taxon>
        <taxon>Agaricomycetidae</taxon>
        <taxon>Jaapiales</taxon>
        <taxon>Jaapiaceae</taxon>
        <taxon>Jaapia</taxon>
    </lineage>
</organism>
<dbReference type="InParanoid" id="A0A067PVE7"/>
<evidence type="ECO:0000259" key="2">
    <source>
        <dbReference type="Pfam" id="PF20151"/>
    </source>
</evidence>
<keyword evidence="4" id="KW-1185">Reference proteome</keyword>
<dbReference type="Proteomes" id="UP000027265">
    <property type="component" value="Unassembled WGS sequence"/>
</dbReference>
<dbReference type="Pfam" id="PF20151">
    <property type="entry name" value="DUF6533"/>
    <property type="match status" value="1"/>
</dbReference>
<feature type="transmembrane region" description="Helical" evidence="1">
    <location>
        <begin position="65"/>
        <end position="87"/>
    </location>
</feature>
<dbReference type="EMBL" id="KL197717">
    <property type="protein sequence ID" value="KDQ58699.1"/>
    <property type="molecule type" value="Genomic_DNA"/>
</dbReference>
<reference evidence="4" key="1">
    <citation type="journal article" date="2014" name="Proc. Natl. Acad. Sci. U.S.A.">
        <title>Extensive sampling of basidiomycete genomes demonstrates inadequacy of the white-rot/brown-rot paradigm for wood decay fungi.</title>
        <authorList>
            <person name="Riley R."/>
            <person name="Salamov A.A."/>
            <person name="Brown D.W."/>
            <person name="Nagy L.G."/>
            <person name="Floudas D."/>
            <person name="Held B.W."/>
            <person name="Levasseur A."/>
            <person name="Lombard V."/>
            <person name="Morin E."/>
            <person name="Otillar R."/>
            <person name="Lindquist E.A."/>
            <person name="Sun H."/>
            <person name="LaButti K.M."/>
            <person name="Schmutz J."/>
            <person name="Jabbour D."/>
            <person name="Luo H."/>
            <person name="Baker S.E."/>
            <person name="Pisabarro A.G."/>
            <person name="Walton J.D."/>
            <person name="Blanchette R.A."/>
            <person name="Henrissat B."/>
            <person name="Martin F."/>
            <person name="Cullen D."/>
            <person name="Hibbett D.S."/>
            <person name="Grigoriev I.V."/>
        </authorList>
    </citation>
    <scope>NUCLEOTIDE SEQUENCE [LARGE SCALE GENOMIC DNA]</scope>
    <source>
        <strain evidence="4">MUCL 33604</strain>
    </source>
</reference>
<feature type="transmembrane region" description="Helical" evidence="1">
    <location>
        <begin position="94"/>
        <end position="116"/>
    </location>
</feature>
<protein>
    <recommendedName>
        <fullName evidence="2">DUF6533 domain-containing protein</fullName>
    </recommendedName>
</protein>
<feature type="transmembrane region" description="Helical" evidence="1">
    <location>
        <begin position="201"/>
        <end position="227"/>
    </location>
</feature>
<dbReference type="OrthoDB" id="3349377at2759"/>
<evidence type="ECO:0000313" key="3">
    <source>
        <dbReference type="EMBL" id="KDQ58699.1"/>
    </source>
</evidence>
<gene>
    <name evidence="3" type="ORF">JAAARDRAFT_47062</name>
</gene>
<proteinExistence type="predicted"/>
<dbReference type="AlphaFoldDB" id="A0A067PVE7"/>
<name>A0A067PVE7_9AGAM</name>